<dbReference type="PRINTS" id="PR00069">
    <property type="entry name" value="ALDKETRDTASE"/>
</dbReference>
<name>A0AAN6M8E9_9PLEO</name>
<dbReference type="Proteomes" id="UP001280581">
    <property type="component" value="Unassembled WGS sequence"/>
</dbReference>
<dbReference type="PANTHER" id="PTHR43625">
    <property type="entry name" value="AFLATOXIN B1 ALDEHYDE REDUCTASE"/>
    <property type="match status" value="1"/>
</dbReference>
<reference evidence="3 4" key="1">
    <citation type="submission" date="2021-02" db="EMBL/GenBank/DDBJ databases">
        <title>Genome assembly of Pseudopithomyces chartarum.</title>
        <authorList>
            <person name="Jauregui R."/>
            <person name="Singh J."/>
            <person name="Voisey C."/>
        </authorList>
    </citation>
    <scope>NUCLEOTIDE SEQUENCE [LARGE SCALE GENOMIC DNA]</scope>
    <source>
        <strain evidence="3 4">AGR01</strain>
    </source>
</reference>
<evidence type="ECO:0000259" key="2">
    <source>
        <dbReference type="Pfam" id="PF00248"/>
    </source>
</evidence>
<dbReference type="InterPro" id="IPR050791">
    <property type="entry name" value="Aldo-Keto_reductase"/>
</dbReference>
<dbReference type="InterPro" id="IPR023210">
    <property type="entry name" value="NADP_OxRdtase_dom"/>
</dbReference>
<comment type="caution">
    <text evidence="3">The sequence shown here is derived from an EMBL/GenBank/DDBJ whole genome shotgun (WGS) entry which is preliminary data.</text>
</comment>
<protein>
    <recommendedName>
        <fullName evidence="2">NADP-dependent oxidoreductase domain-containing protein</fullName>
    </recommendedName>
</protein>
<dbReference type="Gene3D" id="3.20.20.100">
    <property type="entry name" value="NADP-dependent oxidoreductase domain"/>
    <property type="match status" value="1"/>
</dbReference>
<evidence type="ECO:0000313" key="4">
    <source>
        <dbReference type="Proteomes" id="UP001280581"/>
    </source>
</evidence>
<sequence length="340" mass="38103">MSLPTAPLGRDGPQVPRLGLGLMGLSVFYGTAKPDPERLALLDAAYEMGERFWDTADMYGDNEDLLKKWFQANPSKRDDIFLATKFANRRMPDGTFKVDSTPKYTKEACNKSLERLGLPFVDLYYIHRLDRETPIEKTMQALVELKNEGKIKYLGISECSAESLRRAHAVHPITAVQVEYHPFALEIESKEVDLLRTARELGVAIVGYSPLSRGMFTGAYKSPDDFEEGDFRKFAPRFSKENFPKNLKLVDQFAELAKKKGVATGQLVLAWLLAQGNDIFPIPGTQRLERLKENVGALSVSISKEEEQEIRKAVEAADAAAGTRYMESFMGYTFADTPAL</sequence>
<dbReference type="AlphaFoldDB" id="A0AAN6M8E9"/>
<dbReference type="GO" id="GO:0016491">
    <property type="term" value="F:oxidoreductase activity"/>
    <property type="evidence" value="ECO:0007669"/>
    <property type="project" value="UniProtKB-KW"/>
</dbReference>
<keyword evidence="4" id="KW-1185">Reference proteome</keyword>
<dbReference type="PANTHER" id="PTHR43625:SF40">
    <property type="entry name" value="ALDO-KETO REDUCTASE YAKC [NADP(+)]"/>
    <property type="match status" value="1"/>
</dbReference>
<dbReference type="InterPro" id="IPR036812">
    <property type="entry name" value="NAD(P)_OxRdtase_dom_sf"/>
</dbReference>
<gene>
    <name evidence="3" type="ORF">GRF29_8g3017929</name>
</gene>
<accession>A0AAN6M8E9</accession>
<proteinExistence type="predicted"/>
<dbReference type="InterPro" id="IPR020471">
    <property type="entry name" value="AKR"/>
</dbReference>
<feature type="domain" description="NADP-dependent oxidoreductase" evidence="2">
    <location>
        <begin position="17"/>
        <end position="314"/>
    </location>
</feature>
<dbReference type="GO" id="GO:0005737">
    <property type="term" value="C:cytoplasm"/>
    <property type="evidence" value="ECO:0007669"/>
    <property type="project" value="TreeGrafter"/>
</dbReference>
<dbReference type="EMBL" id="WVTA01000002">
    <property type="protein sequence ID" value="KAK3216362.1"/>
    <property type="molecule type" value="Genomic_DNA"/>
</dbReference>
<dbReference type="SUPFAM" id="SSF51430">
    <property type="entry name" value="NAD(P)-linked oxidoreductase"/>
    <property type="match status" value="1"/>
</dbReference>
<keyword evidence="1" id="KW-0560">Oxidoreductase</keyword>
<evidence type="ECO:0000313" key="3">
    <source>
        <dbReference type="EMBL" id="KAK3216362.1"/>
    </source>
</evidence>
<dbReference type="Pfam" id="PF00248">
    <property type="entry name" value="Aldo_ket_red"/>
    <property type="match status" value="1"/>
</dbReference>
<evidence type="ECO:0000256" key="1">
    <source>
        <dbReference type="ARBA" id="ARBA00023002"/>
    </source>
</evidence>
<organism evidence="3 4">
    <name type="scientific">Pseudopithomyces chartarum</name>
    <dbReference type="NCBI Taxonomy" id="1892770"/>
    <lineage>
        <taxon>Eukaryota</taxon>
        <taxon>Fungi</taxon>
        <taxon>Dikarya</taxon>
        <taxon>Ascomycota</taxon>
        <taxon>Pezizomycotina</taxon>
        <taxon>Dothideomycetes</taxon>
        <taxon>Pleosporomycetidae</taxon>
        <taxon>Pleosporales</taxon>
        <taxon>Massarineae</taxon>
        <taxon>Didymosphaeriaceae</taxon>
        <taxon>Pseudopithomyces</taxon>
    </lineage>
</organism>